<comment type="similarity">
    <text evidence="7">Belongs to the transglycosylase MltG family.</text>
</comment>
<gene>
    <name evidence="7 8" type="primary">mltG</name>
    <name evidence="8" type="ORF">PRVXT_000926</name>
</gene>
<comment type="subcellular location">
    <subcellularLocation>
        <location evidence="7">Cell membrane</location>
        <topology evidence="7">Single-pass membrane protein</topology>
    </subcellularLocation>
</comment>
<dbReference type="GO" id="GO:0008932">
    <property type="term" value="F:lytic endotransglycosylase activity"/>
    <property type="evidence" value="ECO:0007669"/>
    <property type="project" value="UniProtKB-UniRule"/>
</dbReference>
<dbReference type="Gene3D" id="3.30.1490.480">
    <property type="entry name" value="Endolytic murein transglycosylase"/>
    <property type="match status" value="2"/>
</dbReference>
<evidence type="ECO:0000256" key="1">
    <source>
        <dbReference type="ARBA" id="ARBA00022475"/>
    </source>
</evidence>
<evidence type="ECO:0000256" key="4">
    <source>
        <dbReference type="ARBA" id="ARBA00023136"/>
    </source>
</evidence>
<dbReference type="PANTHER" id="PTHR30518">
    <property type="entry name" value="ENDOLYTIC MUREIN TRANSGLYCOSYLASE"/>
    <property type="match status" value="1"/>
</dbReference>
<comment type="catalytic activity">
    <reaction evidence="7">
        <text>a peptidoglycan chain = a peptidoglycan chain with N-acetyl-1,6-anhydromuramyl-[peptide] at the reducing end + a peptidoglycan chain with N-acetylglucosamine at the non-reducing end.</text>
        <dbReference type="EC" id="4.2.2.29"/>
    </reaction>
</comment>
<proteinExistence type="inferred from homology"/>
<feature type="transmembrane region" description="Helical" evidence="7">
    <location>
        <begin position="38"/>
        <end position="59"/>
    </location>
</feature>
<keyword evidence="6 7" id="KW-0961">Cell wall biogenesis/degradation</keyword>
<evidence type="ECO:0000313" key="8">
    <source>
        <dbReference type="EMBL" id="XBX75772.1"/>
    </source>
</evidence>
<dbReference type="InterPro" id="IPR003770">
    <property type="entry name" value="MLTG-like"/>
</dbReference>
<name>A0AAU7VPB3_9FIRM</name>
<dbReference type="EMBL" id="CP158367">
    <property type="protein sequence ID" value="XBX75772.1"/>
    <property type="molecule type" value="Genomic_DNA"/>
</dbReference>
<keyword evidence="5 7" id="KW-0456">Lyase</keyword>
<dbReference type="GO" id="GO:0071555">
    <property type="term" value="P:cell wall organization"/>
    <property type="evidence" value="ECO:0007669"/>
    <property type="project" value="UniProtKB-KW"/>
</dbReference>
<evidence type="ECO:0000256" key="5">
    <source>
        <dbReference type="ARBA" id="ARBA00023239"/>
    </source>
</evidence>
<feature type="site" description="Important for catalytic activity" evidence="7">
    <location>
        <position position="256"/>
    </location>
</feature>
<evidence type="ECO:0000256" key="3">
    <source>
        <dbReference type="ARBA" id="ARBA00022989"/>
    </source>
</evidence>
<dbReference type="HAMAP" id="MF_02065">
    <property type="entry name" value="MltG"/>
    <property type="match status" value="1"/>
</dbReference>
<dbReference type="NCBIfam" id="TIGR00247">
    <property type="entry name" value="endolytic transglycosylase MltG"/>
    <property type="match status" value="1"/>
</dbReference>
<sequence length="371" mass="42661">MKLNIWDKLKKTKDYLSPTVLKKKFKSSLHNWSKKKTVITILSTIVLFFLIGGLAILNLTAPPGDGNQVIHVEVPLGTSTQEIAQMLKKEGVIKNKNLFLAYAHLNNLNGSFQAGDYTLTDGLSYEELGELLTEGRVARETVRFTIPEGFTVEQIAIRLEEQGLAERDKFLQLVQDGEFEYDFIERLEDVQHDYRLEGYLFPNTYEVYPDITEWQLIDMMLSSFDEVLTESKIDQMEELDLTVHEAVTLASLIEREAKHDSEKTKIASVIYNRLEKGMLLQIDATVLYAIGHRERVTYEDLEVDSPYNTYKYKGIPPTPIASPGKASIDAVLQPKDTNYLYYVADRETGYHHFAQTYEEHQENADRYWHTD</sequence>
<reference evidence="8" key="2">
    <citation type="submission" date="2024-06" db="EMBL/GenBank/DDBJ databases">
        <authorList>
            <person name="Petrova K.O."/>
            <person name="Toshchakov S.V."/>
            <person name="Boltjanskaja Y.V."/>
            <person name="Kevbrin V."/>
        </authorList>
    </citation>
    <scope>NUCLEOTIDE SEQUENCE</scope>
    <source>
        <strain evidence="8">Z-910T</strain>
    </source>
</reference>
<dbReference type="CDD" id="cd08010">
    <property type="entry name" value="MltG_like"/>
    <property type="match status" value="1"/>
</dbReference>
<comment type="function">
    <text evidence="7">Functions as a peptidoglycan terminase that cleaves nascent peptidoglycan strands endolytically to terminate their elongation.</text>
</comment>
<dbReference type="RefSeq" id="WP_350344509.1">
    <property type="nucleotide sequence ID" value="NZ_CP158367.1"/>
</dbReference>
<protein>
    <recommendedName>
        <fullName evidence="7">Endolytic murein transglycosylase</fullName>
        <ecNumber evidence="7">4.2.2.29</ecNumber>
    </recommendedName>
    <alternativeName>
        <fullName evidence="7">Peptidoglycan lytic transglycosylase</fullName>
    </alternativeName>
    <alternativeName>
        <fullName evidence="7">Peptidoglycan polymerization terminase</fullName>
    </alternativeName>
</protein>
<dbReference type="Gene3D" id="3.30.160.60">
    <property type="entry name" value="Classic Zinc Finger"/>
    <property type="match status" value="1"/>
</dbReference>
<keyword evidence="2 7" id="KW-0812">Transmembrane</keyword>
<evidence type="ECO:0000256" key="2">
    <source>
        <dbReference type="ARBA" id="ARBA00022692"/>
    </source>
</evidence>
<accession>A0AAU7VPB3</accession>
<keyword evidence="1 7" id="KW-1003">Cell membrane</keyword>
<dbReference type="AlphaFoldDB" id="A0AAU7VPB3"/>
<keyword evidence="4 7" id="KW-0472">Membrane</keyword>
<keyword evidence="3 7" id="KW-1133">Transmembrane helix</keyword>
<dbReference type="PANTHER" id="PTHR30518:SF2">
    <property type="entry name" value="ENDOLYTIC MUREIN TRANSGLYCOSYLASE"/>
    <property type="match status" value="1"/>
</dbReference>
<dbReference type="GO" id="GO:0005886">
    <property type="term" value="C:plasma membrane"/>
    <property type="evidence" value="ECO:0007669"/>
    <property type="project" value="UniProtKB-SubCell"/>
</dbReference>
<dbReference type="Pfam" id="PF02618">
    <property type="entry name" value="YceG"/>
    <property type="match status" value="1"/>
</dbReference>
<dbReference type="GO" id="GO:0009252">
    <property type="term" value="P:peptidoglycan biosynthetic process"/>
    <property type="evidence" value="ECO:0007669"/>
    <property type="project" value="UniProtKB-UniRule"/>
</dbReference>
<dbReference type="EC" id="4.2.2.29" evidence="7"/>
<evidence type="ECO:0000256" key="6">
    <source>
        <dbReference type="ARBA" id="ARBA00023316"/>
    </source>
</evidence>
<reference evidence="8" key="1">
    <citation type="journal article" date="2013" name="Extremophiles">
        <title>Proteinivorax tanatarense gen. nov., sp. nov., an anaerobic, haloalkaliphilic, proteolytic bacterium isolated from a decaying algal bloom, and proposal of Proteinivoraceae fam. nov.</title>
        <authorList>
            <person name="Kevbrin V."/>
            <person name="Boltyanskaya Y."/>
            <person name="Zhilina T."/>
            <person name="Kolganova T."/>
            <person name="Lavrentjeva E."/>
            <person name="Kuznetsov B."/>
        </authorList>
    </citation>
    <scope>NUCLEOTIDE SEQUENCE</scope>
    <source>
        <strain evidence="8">Z-910T</strain>
    </source>
</reference>
<evidence type="ECO:0000256" key="7">
    <source>
        <dbReference type="HAMAP-Rule" id="MF_02065"/>
    </source>
</evidence>
<organism evidence="8">
    <name type="scientific">Proteinivorax tanatarense</name>
    <dbReference type="NCBI Taxonomy" id="1260629"/>
    <lineage>
        <taxon>Bacteria</taxon>
        <taxon>Bacillati</taxon>
        <taxon>Bacillota</taxon>
        <taxon>Clostridia</taxon>
        <taxon>Eubacteriales</taxon>
        <taxon>Proteinivoracaceae</taxon>
        <taxon>Proteinivorax</taxon>
    </lineage>
</organism>